<evidence type="ECO:0000313" key="1">
    <source>
        <dbReference type="EMBL" id="NYH80316.1"/>
    </source>
</evidence>
<dbReference type="RefSeq" id="WP_179536683.1">
    <property type="nucleotide sequence ID" value="NZ_JACBYW010000007.1"/>
</dbReference>
<protein>
    <submittedName>
        <fullName evidence="1">Uncharacterized protein</fullName>
    </submittedName>
</protein>
<name>A0A852Z9U9_9ACTN</name>
<accession>A0A852Z9U9</accession>
<organism evidence="1 2">
    <name type="scientific">Actinopolyspora biskrensis</name>
    <dbReference type="NCBI Taxonomy" id="1470178"/>
    <lineage>
        <taxon>Bacteria</taxon>
        <taxon>Bacillati</taxon>
        <taxon>Actinomycetota</taxon>
        <taxon>Actinomycetes</taxon>
        <taxon>Actinopolysporales</taxon>
        <taxon>Actinopolysporaceae</taxon>
        <taxon>Actinopolyspora</taxon>
    </lineage>
</organism>
<gene>
    <name evidence="1" type="ORF">FHR84_003673</name>
</gene>
<keyword evidence="2" id="KW-1185">Reference proteome</keyword>
<proteinExistence type="predicted"/>
<comment type="caution">
    <text evidence="1">The sequence shown here is derived from an EMBL/GenBank/DDBJ whole genome shotgun (WGS) entry which is preliminary data.</text>
</comment>
<reference evidence="1 2" key="1">
    <citation type="submission" date="2020-07" db="EMBL/GenBank/DDBJ databases">
        <title>Genomic Encyclopedia of Type Strains, Phase III (KMG-III): the genomes of soil and plant-associated and newly described type strains.</title>
        <authorList>
            <person name="Whitman W."/>
        </authorList>
    </citation>
    <scope>NUCLEOTIDE SEQUENCE [LARGE SCALE GENOMIC DNA]</scope>
    <source>
        <strain evidence="1 2">CECT 8576</strain>
    </source>
</reference>
<dbReference type="EMBL" id="JACBYW010000007">
    <property type="protein sequence ID" value="NYH80316.1"/>
    <property type="molecule type" value="Genomic_DNA"/>
</dbReference>
<evidence type="ECO:0000313" key="2">
    <source>
        <dbReference type="Proteomes" id="UP000548304"/>
    </source>
</evidence>
<sequence length="155" mass="18011">MALTSWTDVTAGKPVHHHCYMRMEWSTDEKHWTDISRQSPDLVAWSPEDALAWVRDQIEAHRGEAEEAYGRREWIEEALASYTPNPAPLTADNLDRWSYLTNTLRQGNWKVSTFHLAFRKNLVLWFLPHEDGACRDHERPADQPYRAPGEVVEVA</sequence>
<dbReference type="AlphaFoldDB" id="A0A852Z9U9"/>
<dbReference type="Proteomes" id="UP000548304">
    <property type="component" value="Unassembled WGS sequence"/>
</dbReference>